<dbReference type="CDD" id="cd12148">
    <property type="entry name" value="fungal_TF_MHR"/>
    <property type="match status" value="1"/>
</dbReference>
<dbReference type="EMBL" id="CAJVPJ010000320">
    <property type="protein sequence ID" value="CAG8511267.1"/>
    <property type="molecule type" value="Genomic_DNA"/>
</dbReference>
<dbReference type="PANTHER" id="PTHR47338">
    <property type="entry name" value="ZN(II)2CYS6 TRANSCRIPTION FACTOR (EUROFUNG)-RELATED"/>
    <property type="match status" value="1"/>
</dbReference>
<dbReference type="PANTHER" id="PTHR47338:SF5">
    <property type="entry name" value="ZN(II)2CYS6 TRANSCRIPTION FACTOR (EUROFUNG)"/>
    <property type="match status" value="1"/>
</dbReference>
<evidence type="ECO:0000256" key="6">
    <source>
        <dbReference type="SAM" id="MobiDB-lite"/>
    </source>
</evidence>
<dbReference type="InterPro" id="IPR007219">
    <property type="entry name" value="XnlR_reg_dom"/>
</dbReference>
<feature type="compositionally biased region" description="Low complexity" evidence="6">
    <location>
        <begin position="686"/>
        <end position="698"/>
    </location>
</feature>
<protein>
    <submittedName>
        <fullName evidence="8">6722_t:CDS:1</fullName>
    </submittedName>
</protein>
<dbReference type="OrthoDB" id="1924787at2759"/>
<feature type="compositionally biased region" description="Low complexity" evidence="6">
    <location>
        <begin position="630"/>
        <end position="639"/>
    </location>
</feature>
<dbReference type="Pfam" id="PF04082">
    <property type="entry name" value="Fungal_trans"/>
    <property type="match status" value="1"/>
</dbReference>
<dbReference type="InterPro" id="IPR050815">
    <property type="entry name" value="TF_fung"/>
</dbReference>
<accession>A0A9N8ZXZ8</accession>
<dbReference type="GO" id="GO:0000981">
    <property type="term" value="F:DNA-binding transcription factor activity, RNA polymerase II-specific"/>
    <property type="evidence" value="ECO:0007669"/>
    <property type="project" value="InterPro"/>
</dbReference>
<keyword evidence="2" id="KW-0479">Metal-binding</keyword>
<proteinExistence type="predicted"/>
<keyword evidence="3" id="KW-0805">Transcription regulation</keyword>
<comment type="subcellular location">
    <subcellularLocation>
        <location evidence="1">Nucleus</location>
    </subcellularLocation>
</comment>
<dbReference type="Proteomes" id="UP000789572">
    <property type="component" value="Unassembled WGS sequence"/>
</dbReference>
<evidence type="ECO:0000313" key="8">
    <source>
        <dbReference type="EMBL" id="CAG8511267.1"/>
    </source>
</evidence>
<evidence type="ECO:0000256" key="1">
    <source>
        <dbReference type="ARBA" id="ARBA00004123"/>
    </source>
</evidence>
<feature type="region of interest" description="Disordered" evidence="6">
    <location>
        <begin position="673"/>
        <end position="705"/>
    </location>
</feature>
<organism evidence="8 9">
    <name type="scientific">Paraglomus occultum</name>
    <dbReference type="NCBI Taxonomy" id="144539"/>
    <lineage>
        <taxon>Eukaryota</taxon>
        <taxon>Fungi</taxon>
        <taxon>Fungi incertae sedis</taxon>
        <taxon>Mucoromycota</taxon>
        <taxon>Glomeromycotina</taxon>
        <taxon>Glomeromycetes</taxon>
        <taxon>Paraglomerales</taxon>
        <taxon>Paraglomeraceae</taxon>
        <taxon>Paraglomus</taxon>
    </lineage>
</organism>
<dbReference type="GO" id="GO:0005634">
    <property type="term" value="C:nucleus"/>
    <property type="evidence" value="ECO:0007669"/>
    <property type="project" value="UniProtKB-SubCell"/>
</dbReference>
<dbReference type="GO" id="GO:0008270">
    <property type="term" value="F:zinc ion binding"/>
    <property type="evidence" value="ECO:0007669"/>
    <property type="project" value="InterPro"/>
</dbReference>
<name>A0A9N8ZXZ8_9GLOM</name>
<comment type="caution">
    <text evidence="8">The sequence shown here is derived from an EMBL/GenBank/DDBJ whole genome shotgun (WGS) entry which is preliminary data.</text>
</comment>
<feature type="domain" description="Xylanolytic transcriptional activator regulatory" evidence="7">
    <location>
        <begin position="238"/>
        <end position="309"/>
    </location>
</feature>
<evidence type="ECO:0000256" key="5">
    <source>
        <dbReference type="ARBA" id="ARBA00023242"/>
    </source>
</evidence>
<keyword evidence="5" id="KW-0539">Nucleus</keyword>
<reference evidence="8" key="1">
    <citation type="submission" date="2021-06" db="EMBL/GenBank/DDBJ databases">
        <authorList>
            <person name="Kallberg Y."/>
            <person name="Tangrot J."/>
            <person name="Rosling A."/>
        </authorList>
    </citation>
    <scope>NUCLEOTIDE SEQUENCE</scope>
    <source>
        <strain evidence="8">IA702</strain>
    </source>
</reference>
<dbReference type="AlphaFoldDB" id="A0A9N8ZXZ8"/>
<evidence type="ECO:0000313" key="9">
    <source>
        <dbReference type="Proteomes" id="UP000789572"/>
    </source>
</evidence>
<keyword evidence="9" id="KW-1185">Reference proteome</keyword>
<keyword evidence="4" id="KW-0804">Transcription</keyword>
<evidence type="ECO:0000259" key="7">
    <source>
        <dbReference type="SMART" id="SM00906"/>
    </source>
</evidence>
<evidence type="ECO:0000256" key="2">
    <source>
        <dbReference type="ARBA" id="ARBA00022723"/>
    </source>
</evidence>
<evidence type="ECO:0000256" key="3">
    <source>
        <dbReference type="ARBA" id="ARBA00023015"/>
    </source>
</evidence>
<sequence>MEEKLNIQATRADIQRLERGIESLVNQIEKCGIVLGDVDGVQNKESDDLPTMSPRRKSSKNKITITLDVPTVADHNKESDRNAGQNLKALLNRTYPEAVVELVYKLGGRLGFGLNENVQQTENGPVAGTMREEDGGGNVAWGGRGGSAKQWQGIKFTEHGQNQSSPSRLLVLATLTVAASRFSDDPSIQKLDNKPAGIFYDTTKSLLNTMYDVPRLETCQALLLLAHSEVSLSRLDSSYMYLGMAVRMAQALGLDRNETTSSPAEDEERRRVFYCLYTVDRWAGFLFGKPHIITDINVSVPLPTLANFDPMTRDFFISFLKLSRILGSIWNFGYSSQPKASPATWSEQAMDEKSPLRQIRGALAKWLKELPDSLQYQYLPSTDSRDIFQLANFTPFAGHINMLFHTCLILLHQPYLPFSTSTKTLYSSSPLKTCLTAAVTIADIAKTTRQVDPNVFTDFMYSLYGLMQSAILELMIVNEKVEYSASARKAFEETMGELRSVATNLKFGGFADGIRELDEVAGYIIGSDGNIVVPIALASRWLDNGVGNGTCNDIASFSSPQNISVVSSAASSPSAVEDMAIEGSPKLRKTPSKETCLQTGEKRKKYAEKGLAEKRRRNTDEMDQDLTLINNNNEPNETVNMQGHIDRQQQQLPLEDKQPQSQLPQYVNARLPHSHMQTPSTPPSSAPSSSPSSVSSPQAPAPNPIQLFMLPQSTLYSAGPEGVIPSHMQPQISSTIQSQMQPTFQQIQSQFSHTLHSAQVQQNFQSQSIIHQMVPEPWDSGASSFWANDLFFSSPTGELGSIYSISDTEDRGGDNRGN</sequence>
<gene>
    <name evidence="8" type="ORF">POCULU_LOCUS3084</name>
</gene>
<dbReference type="GO" id="GO:0003677">
    <property type="term" value="F:DNA binding"/>
    <property type="evidence" value="ECO:0007669"/>
    <property type="project" value="InterPro"/>
</dbReference>
<dbReference type="GO" id="GO:0006351">
    <property type="term" value="P:DNA-templated transcription"/>
    <property type="evidence" value="ECO:0007669"/>
    <property type="project" value="InterPro"/>
</dbReference>
<feature type="region of interest" description="Disordered" evidence="6">
    <location>
        <begin position="586"/>
        <end position="639"/>
    </location>
</feature>
<dbReference type="SMART" id="SM00906">
    <property type="entry name" value="Fungal_trans"/>
    <property type="match status" value="1"/>
</dbReference>
<evidence type="ECO:0000256" key="4">
    <source>
        <dbReference type="ARBA" id="ARBA00023163"/>
    </source>
</evidence>